<keyword evidence="3" id="KW-1185">Reference proteome</keyword>
<reference evidence="2 3" key="1">
    <citation type="submission" date="2019-08" db="EMBL/GenBank/DDBJ databases">
        <title>Lentzea from Indian Himalayas.</title>
        <authorList>
            <person name="Mandal S."/>
            <person name="Mallick Gupta A."/>
            <person name="Maiti P.K."/>
            <person name="Sarkar J."/>
            <person name="Mandal S."/>
        </authorList>
    </citation>
    <scope>NUCLEOTIDE SEQUENCE [LARGE SCALE GENOMIC DNA]</scope>
    <source>
        <strain evidence="2 3">PSKA42</strain>
    </source>
</reference>
<dbReference type="InterPro" id="IPR058154">
    <property type="entry name" value="Bxb1_TTP-like"/>
</dbReference>
<gene>
    <name evidence="2" type="ORF">FXN61_00790</name>
</gene>
<sequence>MSLNPTLVRVPGTGELSLAPPGTPEPTDPAAPLLAPWSGLGLSTEDGVTIRRAVERSGTTHWQQITPARYIYTSQELTVASVFQETRGIVLGAYFGGMTFTETAQGSKKYRAEISSAPKGDERALCVDWVDQVSATQVFNHRLYIPRVEVSETAESQWTRTQEARWGLTFAALSPASGTTLAVWLTNDPAVLLAAPSGASLTAATDSKEKTA</sequence>
<organism evidence="2 3">
    <name type="scientific">Lentzea indica</name>
    <dbReference type="NCBI Taxonomy" id="2604800"/>
    <lineage>
        <taxon>Bacteria</taxon>
        <taxon>Bacillati</taxon>
        <taxon>Actinomycetota</taxon>
        <taxon>Actinomycetes</taxon>
        <taxon>Pseudonocardiales</taxon>
        <taxon>Pseudonocardiaceae</taxon>
        <taxon>Lentzea</taxon>
    </lineage>
</organism>
<accession>A0ABX1F961</accession>
<feature type="region of interest" description="Disordered" evidence="1">
    <location>
        <begin position="10"/>
        <end position="31"/>
    </location>
</feature>
<protein>
    <submittedName>
        <fullName evidence="2">Phage tail protein</fullName>
    </submittedName>
</protein>
<proteinExistence type="predicted"/>
<dbReference type="Proteomes" id="UP001515943">
    <property type="component" value="Unassembled WGS sequence"/>
</dbReference>
<evidence type="ECO:0000313" key="2">
    <source>
        <dbReference type="EMBL" id="NKE55439.1"/>
    </source>
</evidence>
<name>A0ABX1F961_9PSEU</name>
<evidence type="ECO:0000256" key="1">
    <source>
        <dbReference type="SAM" id="MobiDB-lite"/>
    </source>
</evidence>
<evidence type="ECO:0000313" key="3">
    <source>
        <dbReference type="Proteomes" id="UP001515943"/>
    </source>
</evidence>
<dbReference type="EMBL" id="VSRL01000002">
    <property type="protein sequence ID" value="NKE55439.1"/>
    <property type="molecule type" value="Genomic_DNA"/>
</dbReference>
<comment type="caution">
    <text evidence="2">The sequence shown here is derived from an EMBL/GenBank/DDBJ whole genome shotgun (WGS) entry which is preliminary data.</text>
</comment>
<dbReference type="RefSeq" id="WP_167969307.1">
    <property type="nucleotide sequence ID" value="NZ_VSRL01000002.1"/>
</dbReference>
<dbReference type="Pfam" id="PF25681">
    <property type="entry name" value="Phage_TTP_17"/>
    <property type="match status" value="1"/>
</dbReference>